<accession>A0A5B7ID88</accession>
<dbReference type="AlphaFoldDB" id="A0A5B7ID88"/>
<name>A0A5B7ID88_PORTR</name>
<reference evidence="1 2" key="1">
    <citation type="submission" date="2019-05" db="EMBL/GenBank/DDBJ databases">
        <title>Another draft genome of Portunus trituberculatus and its Hox gene families provides insights of decapod evolution.</title>
        <authorList>
            <person name="Jeong J.-H."/>
            <person name="Song I."/>
            <person name="Kim S."/>
            <person name="Choi T."/>
            <person name="Kim D."/>
            <person name="Ryu S."/>
            <person name="Kim W."/>
        </authorList>
    </citation>
    <scope>NUCLEOTIDE SEQUENCE [LARGE SCALE GENOMIC DNA]</scope>
    <source>
        <tissue evidence="1">Muscle</tissue>
    </source>
</reference>
<evidence type="ECO:0000313" key="1">
    <source>
        <dbReference type="EMBL" id="MPC80185.1"/>
    </source>
</evidence>
<organism evidence="1 2">
    <name type="scientific">Portunus trituberculatus</name>
    <name type="common">Swimming crab</name>
    <name type="synonym">Neptunus trituberculatus</name>
    <dbReference type="NCBI Taxonomy" id="210409"/>
    <lineage>
        <taxon>Eukaryota</taxon>
        <taxon>Metazoa</taxon>
        <taxon>Ecdysozoa</taxon>
        <taxon>Arthropoda</taxon>
        <taxon>Crustacea</taxon>
        <taxon>Multicrustacea</taxon>
        <taxon>Malacostraca</taxon>
        <taxon>Eumalacostraca</taxon>
        <taxon>Eucarida</taxon>
        <taxon>Decapoda</taxon>
        <taxon>Pleocyemata</taxon>
        <taxon>Brachyura</taxon>
        <taxon>Eubrachyura</taxon>
        <taxon>Portunoidea</taxon>
        <taxon>Portunidae</taxon>
        <taxon>Portuninae</taxon>
        <taxon>Portunus</taxon>
    </lineage>
</organism>
<comment type="caution">
    <text evidence="1">The sequence shown here is derived from an EMBL/GenBank/DDBJ whole genome shotgun (WGS) entry which is preliminary data.</text>
</comment>
<proteinExistence type="predicted"/>
<protein>
    <submittedName>
        <fullName evidence="1">Uncharacterized protein</fullName>
    </submittedName>
</protein>
<sequence>MAPPAIQSLSNVARVDGDGVCLKLCVSLAFPGHSINQSLDRLGRAASFPLEDTQPPIHGDRQGGKALECVAVSSIHPVSQPPWSAAQLTSLSRGVAERKLAEVRLCSALRSQARVFSQQAERPSPSCALVTR</sequence>
<keyword evidence="2" id="KW-1185">Reference proteome</keyword>
<dbReference type="Proteomes" id="UP000324222">
    <property type="component" value="Unassembled WGS sequence"/>
</dbReference>
<dbReference type="EMBL" id="VSRR010053283">
    <property type="protein sequence ID" value="MPC80185.1"/>
    <property type="molecule type" value="Genomic_DNA"/>
</dbReference>
<evidence type="ECO:0000313" key="2">
    <source>
        <dbReference type="Proteomes" id="UP000324222"/>
    </source>
</evidence>
<gene>
    <name evidence="1" type="ORF">E2C01_074756</name>
</gene>